<dbReference type="Pfam" id="PF01381">
    <property type="entry name" value="HTH_3"/>
    <property type="match status" value="1"/>
</dbReference>
<name>A0A975WBF2_9RHOB</name>
<evidence type="ECO:0000256" key="2">
    <source>
        <dbReference type="ARBA" id="ARBA00023125"/>
    </source>
</evidence>
<feature type="domain" description="HTH cro/C1-type" evidence="4">
    <location>
        <begin position="11"/>
        <end position="65"/>
    </location>
</feature>
<dbReference type="SMART" id="SM00530">
    <property type="entry name" value="HTH_XRE"/>
    <property type="match status" value="1"/>
</dbReference>
<comment type="caution">
    <text evidence="5">The sequence shown here is derived from an EMBL/GenBank/DDBJ whole genome shotgun (WGS) entry which is preliminary data.</text>
</comment>
<gene>
    <name evidence="5" type="ORF">SAMN04487940_11024</name>
</gene>
<keyword evidence="6" id="KW-1185">Reference proteome</keyword>
<dbReference type="GeneID" id="80819092"/>
<accession>A0A975WBF2</accession>
<proteinExistence type="predicted"/>
<dbReference type="EMBL" id="FNYY01000010">
    <property type="protein sequence ID" value="SEJ76010.1"/>
    <property type="molecule type" value="Genomic_DNA"/>
</dbReference>
<keyword evidence="1" id="KW-0805">Transcription regulation</keyword>
<dbReference type="Pfam" id="PF09856">
    <property type="entry name" value="ScfRs"/>
    <property type="match status" value="1"/>
</dbReference>
<organism evidence="5 6">
    <name type="scientific">Marinovum algicola</name>
    <dbReference type="NCBI Taxonomy" id="42444"/>
    <lineage>
        <taxon>Bacteria</taxon>
        <taxon>Pseudomonadati</taxon>
        <taxon>Pseudomonadota</taxon>
        <taxon>Alphaproteobacteria</taxon>
        <taxon>Rhodobacterales</taxon>
        <taxon>Roseobacteraceae</taxon>
        <taxon>Marinovum</taxon>
    </lineage>
</organism>
<dbReference type="InterPro" id="IPR050807">
    <property type="entry name" value="TransReg_Diox_bact_type"/>
</dbReference>
<dbReference type="SUPFAM" id="SSF47413">
    <property type="entry name" value="lambda repressor-like DNA-binding domains"/>
    <property type="match status" value="1"/>
</dbReference>
<dbReference type="CDD" id="cd00093">
    <property type="entry name" value="HTH_XRE"/>
    <property type="match status" value="1"/>
</dbReference>
<evidence type="ECO:0000259" key="4">
    <source>
        <dbReference type="PROSITE" id="PS50943"/>
    </source>
</evidence>
<keyword evidence="2" id="KW-0238">DNA-binding</keyword>
<dbReference type="PROSITE" id="PS50943">
    <property type="entry name" value="HTH_CROC1"/>
    <property type="match status" value="1"/>
</dbReference>
<dbReference type="InterPro" id="IPR010982">
    <property type="entry name" value="Lambda_DNA-bd_dom_sf"/>
</dbReference>
<dbReference type="Proteomes" id="UP000182932">
    <property type="component" value="Unassembled WGS sequence"/>
</dbReference>
<dbReference type="GO" id="GO:0005829">
    <property type="term" value="C:cytosol"/>
    <property type="evidence" value="ECO:0007669"/>
    <property type="project" value="TreeGrafter"/>
</dbReference>
<dbReference type="PANTHER" id="PTHR46797:SF23">
    <property type="entry name" value="HTH-TYPE TRANSCRIPTIONAL REGULATOR SUTR"/>
    <property type="match status" value="1"/>
</dbReference>
<dbReference type="InterPro" id="IPR018653">
    <property type="entry name" value="ScfR_C"/>
</dbReference>
<sequence length="437" mass="47792">MARDTLTGTRIRERRTALRLKQAELAEAAGISASYLNLIEHNRRRIGGKLLLSIARILEVEPSALVEGAEVALIAALREAAAARPDLKAELDRIDEFAGRFPGWAALLADSRKRIDALERTVETLTDRLTHDPHLAASLHDMLSTVTSIRSTAGILAETGEIEPEWRDRFHRNINEDARRLAESSTALVRYLDSADSEANLTSPQEEVEAFLEENAYHFPVLEEGSRTVDEIVDGSASLTMAASRDAMRRYLSRYARDVTRIPPAPLRDFVAAQGFDPAALAQAFDAPLGSALHRLATLQAEAGLGPLGLVICDASGTLLFRKPLDEFPLPRFGAACALWPLFTALTRPAQPIYRLVEQSAREARRFETFSVAEPTGGMRFGDVARIEAVMLFRPSFDSQRAGQTGQAPVPIGVSCRICARTGCSARREPSVLAEGL</sequence>
<dbReference type="InterPro" id="IPR001387">
    <property type="entry name" value="Cro/C1-type_HTH"/>
</dbReference>
<evidence type="ECO:0000313" key="6">
    <source>
        <dbReference type="Proteomes" id="UP000182932"/>
    </source>
</evidence>
<dbReference type="GO" id="GO:0003700">
    <property type="term" value="F:DNA-binding transcription factor activity"/>
    <property type="evidence" value="ECO:0007669"/>
    <property type="project" value="TreeGrafter"/>
</dbReference>
<protein>
    <recommendedName>
        <fullName evidence="4">HTH cro/C1-type domain-containing protein</fullName>
    </recommendedName>
</protein>
<dbReference type="GO" id="GO:0003677">
    <property type="term" value="F:DNA binding"/>
    <property type="evidence" value="ECO:0007669"/>
    <property type="project" value="UniProtKB-KW"/>
</dbReference>
<reference evidence="5 6" key="1">
    <citation type="submission" date="2016-10" db="EMBL/GenBank/DDBJ databases">
        <authorList>
            <person name="Varghese N."/>
            <person name="Submissions S."/>
        </authorList>
    </citation>
    <scope>NUCLEOTIDE SEQUENCE [LARGE SCALE GENOMIC DNA]</scope>
    <source>
        <strain evidence="5 6">FF3</strain>
    </source>
</reference>
<dbReference type="Gene3D" id="1.10.260.40">
    <property type="entry name" value="lambda repressor-like DNA-binding domains"/>
    <property type="match status" value="1"/>
</dbReference>
<evidence type="ECO:0000256" key="1">
    <source>
        <dbReference type="ARBA" id="ARBA00023015"/>
    </source>
</evidence>
<keyword evidence="3" id="KW-0804">Transcription</keyword>
<evidence type="ECO:0000256" key="3">
    <source>
        <dbReference type="ARBA" id="ARBA00023163"/>
    </source>
</evidence>
<evidence type="ECO:0000313" key="5">
    <source>
        <dbReference type="EMBL" id="SEJ76010.1"/>
    </source>
</evidence>
<dbReference type="AlphaFoldDB" id="A0A975WBF2"/>
<dbReference type="RefSeq" id="WP_074837191.1">
    <property type="nucleotide sequence ID" value="NZ_FNYY01000010.1"/>
</dbReference>
<dbReference type="PANTHER" id="PTHR46797">
    <property type="entry name" value="HTH-TYPE TRANSCRIPTIONAL REGULATOR"/>
    <property type="match status" value="1"/>
</dbReference>